<dbReference type="PANTHER" id="PTHR30290">
    <property type="entry name" value="PERIPLASMIC BINDING COMPONENT OF ABC TRANSPORTER"/>
    <property type="match status" value="1"/>
</dbReference>
<name>A0A5K8A6U2_9BACT</name>
<proteinExistence type="predicted"/>
<dbReference type="EMBL" id="AP021879">
    <property type="protein sequence ID" value="BBO87870.1"/>
    <property type="molecule type" value="Genomic_DNA"/>
</dbReference>
<dbReference type="PIRSF" id="PIRSF002741">
    <property type="entry name" value="MppA"/>
    <property type="match status" value="1"/>
</dbReference>
<keyword evidence="1" id="KW-0732">Signal</keyword>
<dbReference type="SUPFAM" id="SSF53850">
    <property type="entry name" value="Periplasmic binding protein-like II"/>
    <property type="match status" value="1"/>
</dbReference>
<dbReference type="Gene3D" id="3.40.190.10">
    <property type="entry name" value="Periplasmic binding protein-like II"/>
    <property type="match status" value="1"/>
</dbReference>
<dbReference type="GO" id="GO:0030288">
    <property type="term" value="C:outer membrane-bounded periplasmic space"/>
    <property type="evidence" value="ECO:0007669"/>
    <property type="project" value="UniProtKB-ARBA"/>
</dbReference>
<dbReference type="RefSeq" id="WP_197743266.1">
    <property type="nucleotide sequence ID" value="NZ_AP021879.1"/>
</dbReference>
<dbReference type="Gene3D" id="3.10.105.10">
    <property type="entry name" value="Dipeptide-binding Protein, Domain 3"/>
    <property type="match status" value="1"/>
</dbReference>
<dbReference type="InterPro" id="IPR039424">
    <property type="entry name" value="SBP_5"/>
</dbReference>
<keyword evidence="4" id="KW-1185">Reference proteome</keyword>
<sequence>MKPTRTGWRILLLLIFFILPMACGDKPEEKAPVASGDAKTTALFEVDVLRLAGGDWGYPTPFAHYPRGPGGFKMCLLFDSLLERDEKGLIPWLAESYRIADDGLTYWFVVRRNVLWQDGRPLTADDVAFSLTYANRHAATWSYIFDTIESVTLEGEQTVCVKLKQPHAAMLDNIGRTRIIPRHIWETVDRPKEFIAPEAVVGCGPYRLTDYDKAHGTYRFEAFEKYWGPRQRVGAIEYVPVGEATLAYEKGEIDLTTLSPDVMPRFKDDPTHNIVRSPAFWGYRLLMNMEAVAGLRERSVRQALAYAIDRKELVEKIARGAAVPGRMGILPPDHVMAAQGIHFYSFDPQQAELLLEGAGFRRPDTTGLRQTGDGQPLELTLLCSSQEVRMAELLRQRLGEVGIGVKVISVDGKTRDSRVRAADYQLAILGHGGWGGDPDYLRVRFAGGSMGPNAAPSHSGLVGYNAPVLLDLLNRQQTEIDPARRRQLIGDIQRELAEQVPEIPLFYTTAYSIYRPARYDGWMFMYDHHSLPHGKLSYLTRSGVALKR</sequence>
<evidence type="ECO:0000256" key="1">
    <source>
        <dbReference type="ARBA" id="ARBA00022729"/>
    </source>
</evidence>
<accession>A0A5K8A6U2</accession>
<dbReference type="Pfam" id="PF00496">
    <property type="entry name" value="SBP_bac_5"/>
    <property type="match status" value="1"/>
</dbReference>
<evidence type="ECO:0000313" key="3">
    <source>
        <dbReference type="EMBL" id="BBO87870.1"/>
    </source>
</evidence>
<dbReference type="InterPro" id="IPR030678">
    <property type="entry name" value="Peptide/Ni-bd"/>
</dbReference>
<dbReference type="GO" id="GO:0043190">
    <property type="term" value="C:ATP-binding cassette (ABC) transporter complex"/>
    <property type="evidence" value="ECO:0007669"/>
    <property type="project" value="InterPro"/>
</dbReference>
<protein>
    <submittedName>
        <fullName evidence="3">Diguanylate phosphodiesterase</fullName>
    </submittedName>
</protein>
<organism evidence="3 4">
    <name type="scientific">Desulfosarcina ovata subsp. ovata</name>
    <dbReference type="NCBI Taxonomy" id="2752305"/>
    <lineage>
        <taxon>Bacteria</taxon>
        <taxon>Pseudomonadati</taxon>
        <taxon>Thermodesulfobacteriota</taxon>
        <taxon>Desulfobacteria</taxon>
        <taxon>Desulfobacterales</taxon>
        <taxon>Desulfosarcinaceae</taxon>
        <taxon>Desulfosarcina</taxon>
    </lineage>
</organism>
<dbReference type="CDD" id="cd08520">
    <property type="entry name" value="PBP2_NikA_DppA_OppA_like_21"/>
    <property type="match status" value="1"/>
</dbReference>
<dbReference type="InterPro" id="IPR000914">
    <property type="entry name" value="SBP_5_dom"/>
</dbReference>
<reference evidence="3 4" key="1">
    <citation type="submission" date="2019-11" db="EMBL/GenBank/DDBJ databases">
        <title>Comparative genomics of hydrocarbon-degrading Desulfosarcina strains.</title>
        <authorList>
            <person name="Watanabe M."/>
            <person name="Kojima H."/>
            <person name="Fukui M."/>
        </authorList>
    </citation>
    <scope>NUCLEOTIDE SEQUENCE [LARGE SCALE GENOMIC DNA]</scope>
    <source>
        <strain evidence="4">oXyS1</strain>
    </source>
</reference>
<dbReference type="GO" id="GO:0015833">
    <property type="term" value="P:peptide transport"/>
    <property type="evidence" value="ECO:0007669"/>
    <property type="project" value="TreeGrafter"/>
</dbReference>
<evidence type="ECO:0000259" key="2">
    <source>
        <dbReference type="Pfam" id="PF00496"/>
    </source>
</evidence>
<gene>
    <name evidence="3" type="ORF">DSCOOX_10500</name>
</gene>
<dbReference type="Proteomes" id="UP000422108">
    <property type="component" value="Chromosome"/>
</dbReference>
<feature type="domain" description="Solute-binding protein family 5" evidence="2">
    <location>
        <begin position="89"/>
        <end position="448"/>
    </location>
</feature>
<evidence type="ECO:0000313" key="4">
    <source>
        <dbReference type="Proteomes" id="UP000422108"/>
    </source>
</evidence>
<dbReference type="GO" id="GO:1904680">
    <property type="term" value="F:peptide transmembrane transporter activity"/>
    <property type="evidence" value="ECO:0007669"/>
    <property type="project" value="TreeGrafter"/>
</dbReference>
<dbReference type="PANTHER" id="PTHR30290:SF64">
    <property type="entry name" value="ABC TRANSPORTER PERIPLASMIC BINDING PROTEIN"/>
    <property type="match status" value="1"/>
</dbReference>
<dbReference type="AlphaFoldDB" id="A0A5K8A6U2"/>